<sequence>MKGQIHQCYKGRATPAHLTWVGPRFLEKKVHGGREIKRETCSIVERGLGEVFVLNGVWQPWCEDTWRRFQLLLLTL</sequence>
<keyword evidence="2" id="KW-1185">Reference proteome</keyword>
<dbReference type="EMBL" id="BPLR01010219">
    <property type="protein sequence ID" value="GIY37798.1"/>
    <property type="molecule type" value="Genomic_DNA"/>
</dbReference>
<name>A0AAV4STW0_CAEEX</name>
<dbReference type="Proteomes" id="UP001054945">
    <property type="component" value="Unassembled WGS sequence"/>
</dbReference>
<protein>
    <submittedName>
        <fullName evidence="1">Uncharacterized protein</fullName>
    </submittedName>
</protein>
<evidence type="ECO:0000313" key="1">
    <source>
        <dbReference type="EMBL" id="GIY37798.1"/>
    </source>
</evidence>
<comment type="caution">
    <text evidence="1">The sequence shown here is derived from an EMBL/GenBank/DDBJ whole genome shotgun (WGS) entry which is preliminary data.</text>
</comment>
<proteinExistence type="predicted"/>
<reference evidence="1 2" key="1">
    <citation type="submission" date="2021-06" db="EMBL/GenBank/DDBJ databases">
        <title>Caerostris extrusa draft genome.</title>
        <authorList>
            <person name="Kono N."/>
            <person name="Arakawa K."/>
        </authorList>
    </citation>
    <scope>NUCLEOTIDE SEQUENCE [LARGE SCALE GENOMIC DNA]</scope>
</reference>
<evidence type="ECO:0000313" key="2">
    <source>
        <dbReference type="Proteomes" id="UP001054945"/>
    </source>
</evidence>
<organism evidence="1 2">
    <name type="scientific">Caerostris extrusa</name>
    <name type="common">Bark spider</name>
    <name type="synonym">Caerostris bankana</name>
    <dbReference type="NCBI Taxonomy" id="172846"/>
    <lineage>
        <taxon>Eukaryota</taxon>
        <taxon>Metazoa</taxon>
        <taxon>Ecdysozoa</taxon>
        <taxon>Arthropoda</taxon>
        <taxon>Chelicerata</taxon>
        <taxon>Arachnida</taxon>
        <taxon>Araneae</taxon>
        <taxon>Araneomorphae</taxon>
        <taxon>Entelegynae</taxon>
        <taxon>Araneoidea</taxon>
        <taxon>Araneidae</taxon>
        <taxon>Caerostris</taxon>
    </lineage>
</organism>
<gene>
    <name evidence="1" type="ORF">CEXT_491261</name>
</gene>
<accession>A0AAV4STW0</accession>
<dbReference type="AlphaFoldDB" id="A0AAV4STW0"/>